<dbReference type="InterPro" id="IPR051531">
    <property type="entry name" value="N-acetyltransferase"/>
</dbReference>
<accession>A0A1H2R241</accession>
<dbReference type="PROSITE" id="PS51186">
    <property type="entry name" value="GNAT"/>
    <property type="match status" value="1"/>
</dbReference>
<dbReference type="PANTHER" id="PTHR43792">
    <property type="entry name" value="GNAT FAMILY, PUTATIVE (AFU_ORTHOLOGUE AFUA_3G00765)-RELATED-RELATED"/>
    <property type="match status" value="1"/>
</dbReference>
<evidence type="ECO:0000313" key="3">
    <source>
        <dbReference type="Proteomes" id="UP000199441"/>
    </source>
</evidence>
<evidence type="ECO:0000259" key="1">
    <source>
        <dbReference type="PROSITE" id="PS51186"/>
    </source>
</evidence>
<reference evidence="3" key="1">
    <citation type="submission" date="2016-10" db="EMBL/GenBank/DDBJ databases">
        <authorList>
            <person name="Varghese N."/>
            <person name="Submissions S."/>
        </authorList>
    </citation>
    <scope>NUCLEOTIDE SEQUENCE [LARGE SCALE GENOMIC DNA]</scope>
    <source>
        <strain evidence="3">DSM 26922</strain>
    </source>
</reference>
<dbReference type="STRING" id="670155.SAMN04488001_0359"/>
<evidence type="ECO:0000313" key="2">
    <source>
        <dbReference type="EMBL" id="SDW13532.1"/>
    </source>
</evidence>
<keyword evidence="3" id="KW-1185">Reference proteome</keyword>
<dbReference type="SUPFAM" id="SSF55729">
    <property type="entry name" value="Acyl-CoA N-acyltransferases (Nat)"/>
    <property type="match status" value="1"/>
</dbReference>
<dbReference type="PANTHER" id="PTHR43792:SF1">
    <property type="entry name" value="N-ACETYLTRANSFERASE DOMAIN-CONTAINING PROTEIN"/>
    <property type="match status" value="1"/>
</dbReference>
<sequence length="178" mass="19917">MPHDREVATERLYLTPFAPAHAEALFAMNSDPEVMRYLGPPQTRADVEASIAKVRARWDALGYGWWAIFLKGTDTLIGSACVQNLAHKEDAPLEIGWRLMTRYHGRGYATEAGQAAMDFGFERLGVDYLCAVADLDNTPSQKVMQRLGMSYVGVQTHYDVPCVVYEKHRRARGAEVPV</sequence>
<keyword evidence="2" id="KW-0808">Transferase</keyword>
<dbReference type="AlphaFoldDB" id="A0A1H2R241"/>
<dbReference type="InterPro" id="IPR000182">
    <property type="entry name" value="GNAT_dom"/>
</dbReference>
<dbReference type="RefSeq" id="WP_089943501.1">
    <property type="nucleotide sequence ID" value="NZ_FNOI01000001.1"/>
</dbReference>
<protein>
    <submittedName>
        <fullName evidence="2">Protein N-acetyltransferase, RimJ/RimL family</fullName>
    </submittedName>
</protein>
<dbReference type="GO" id="GO:0016747">
    <property type="term" value="F:acyltransferase activity, transferring groups other than amino-acyl groups"/>
    <property type="evidence" value="ECO:0007669"/>
    <property type="project" value="InterPro"/>
</dbReference>
<dbReference type="InterPro" id="IPR016181">
    <property type="entry name" value="Acyl_CoA_acyltransferase"/>
</dbReference>
<dbReference type="Proteomes" id="UP000199441">
    <property type="component" value="Unassembled WGS sequence"/>
</dbReference>
<name>A0A1H2R241_9RHOB</name>
<organism evidence="2 3">
    <name type="scientific">Litoreibacter albidus</name>
    <dbReference type="NCBI Taxonomy" id="670155"/>
    <lineage>
        <taxon>Bacteria</taxon>
        <taxon>Pseudomonadati</taxon>
        <taxon>Pseudomonadota</taxon>
        <taxon>Alphaproteobacteria</taxon>
        <taxon>Rhodobacterales</taxon>
        <taxon>Roseobacteraceae</taxon>
        <taxon>Litoreibacter</taxon>
    </lineage>
</organism>
<dbReference type="EMBL" id="FNOI01000001">
    <property type="protein sequence ID" value="SDW13532.1"/>
    <property type="molecule type" value="Genomic_DNA"/>
</dbReference>
<feature type="domain" description="N-acetyltransferase" evidence="1">
    <location>
        <begin position="12"/>
        <end position="170"/>
    </location>
</feature>
<dbReference type="Gene3D" id="3.40.630.30">
    <property type="match status" value="1"/>
</dbReference>
<gene>
    <name evidence="2" type="ORF">SAMN04488001_0359</name>
</gene>
<proteinExistence type="predicted"/>
<dbReference type="OrthoDB" id="9804153at2"/>
<dbReference type="Pfam" id="PF13302">
    <property type="entry name" value="Acetyltransf_3"/>
    <property type="match status" value="1"/>
</dbReference>